<keyword evidence="1" id="KW-0472">Membrane</keyword>
<keyword evidence="1" id="KW-0812">Transmembrane</keyword>
<gene>
    <name evidence="2" type="ORF">E3N88_10106</name>
</gene>
<dbReference type="OrthoDB" id="1739873at2759"/>
<comment type="caution">
    <text evidence="2">The sequence shown here is derived from an EMBL/GenBank/DDBJ whole genome shotgun (WGS) entry which is preliminary data.</text>
</comment>
<reference evidence="2 3" key="1">
    <citation type="submission" date="2019-05" db="EMBL/GenBank/DDBJ databases">
        <title>Mikania micrantha, genome provides insights into the molecular mechanism of rapid growth.</title>
        <authorList>
            <person name="Liu B."/>
        </authorList>
    </citation>
    <scope>NUCLEOTIDE SEQUENCE [LARGE SCALE GENOMIC DNA]</scope>
    <source>
        <strain evidence="2">NLD-2019</strain>
        <tissue evidence="2">Leaf</tissue>
    </source>
</reference>
<feature type="transmembrane region" description="Helical" evidence="1">
    <location>
        <begin position="307"/>
        <end position="325"/>
    </location>
</feature>
<dbReference type="Proteomes" id="UP000326396">
    <property type="component" value="Linkage Group LG13"/>
</dbReference>
<sequence>MKQRQFKDSDVTKKMKMTINAARSNSLSKPSHVIALYNCMPFESDCTTVYISIGNPSLPSPVSGYLYVYRATMAKVCFGVPGIGNDDCHIPLGTSRKYLHENGFTKAISSFLKKSNQFDPTTMKRVLNSIYADEEDDPLQKQFKTLEIEWNSIKQSISKSDRRKPTTAGDHLLFQQYDNSPKELMSLLQNDNQPSKPFLQNSEHHDRAAIDIIKQREVDFDNGRLKGRRLFEGHDVGSDDNDGVHDECFDKNEKSEVSTENSCMSYESYGDNCNYYPNSCTDSLQCDEVERGVPVVTVRSSGGRRRAVGRLMICVVMLALAIVVFKCSGEDEQILVPT</sequence>
<proteinExistence type="predicted"/>
<protein>
    <submittedName>
        <fullName evidence="2">Uncharacterized protein</fullName>
    </submittedName>
</protein>
<name>A0A5N6P9R2_9ASTR</name>
<evidence type="ECO:0000313" key="2">
    <source>
        <dbReference type="EMBL" id="KAD6118835.1"/>
    </source>
</evidence>
<accession>A0A5N6P9R2</accession>
<dbReference type="AlphaFoldDB" id="A0A5N6P9R2"/>
<organism evidence="2 3">
    <name type="scientific">Mikania micrantha</name>
    <name type="common">bitter vine</name>
    <dbReference type="NCBI Taxonomy" id="192012"/>
    <lineage>
        <taxon>Eukaryota</taxon>
        <taxon>Viridiplantae</taxon>
        <taxon>Streptophyta</taxon>
        <taxon>Embryophyta</taxon>
        <taxon>Tracheophyta</taxon>
        <taxon>Spermatophyta</taxon>
        <taxon>Magnoliopsida</taxon>
        <taxon>eudicotyledons</taxon>
        <taxon>Gunneridae</taxon>
        <taxon>Pentapetalae</taxon>
        <taxon>asterids</taxon>
        <taxon>campanulids</taxon>
        <taxon>Asterales</taxon>
        <taxon>Asteraceae</taxon>
        <taxon>Asteroideae</taxon>
        <taxon>Heliantheae alliance</taxon>
        <taxon>Eupatorieae</taxon>
        <taxon>Mikania</taxon>
    </lineage>
</organism>
<evidence type="ECO:0000256" key="1">
    <source>
        <dbReference type="SAM" id="Phobius"/>
    </source>
</evidence>
<evidence type="ECO:0000313" key="3">
    <source>
        <dbReference type="Proteomes" id="UP000326396"/>
    </source>
</evidence>
<keyword evidence="1" id="KW-1133">Transmembrane helix</keyword>
<keyword evidence="3" id="KW-1185">Reference proteome</keyword>
<dbReference type="EMBL" id="SZYD01000005">
    <property type="protein sequence ID" value="KAD6118835.1"/>
    <property type="molecule type" value="Genomic_DNA"/>
</dbReference>